<dbReference type="GO" id="GO:0000978">
    <property type="term" value="F:RNA polymerase II cis-regulatory region sequence-specific DNA binding"/>
    <property type="evidence" value="ECO:0007669"/>
    <property type="project" value="TreeGrafter"/>
</dbReference>
<comment type="subcellular location">
    <subcellularLocation>
        <location evidence="1">Nucleus</location>
    </subcellularLocation>
</comment>
<keyword evidence="6" id="KW-0539">Nucleus</keyword>
<proteinExistence type="inferred from homology"/>
<dbReference type="PROSITE" id="PS50217">
    <property type="entry name" value="BZIP"/>
    <property type="match status" value="1"/>
</dbReference>
<feature type="region of interest" description="Disordered" evidence="8">
    <location>
        <begin position="235"/>
        <end position="321"/>
    </location>
</feature>
<reference evidence="9" key="1">
    <citation type="submission" date="2022-03" db="EMBL/GenBank/DDBJ databases">
        <authorList>
            <person name="Martin C."/>
        </authorList>
    </citation>
    <scope>NUCLEOTIDE SEQUENCE</scope>
</reference>
<feature type="compositionally biased region" description="Basic and acidic residues" evidence="8">
    <location>
        <begin position="68"/>
        <end position="85"/>
    </location>
</feature>
<keyword evidence="5" id="KW-0804">Transcription</keyword>
<dbReference type="Gene3D" id="1.20.5.170">
    <property type="match status" value="1"/>
</dbReference>
<feature type="compositionally biased region" description="Basic and acidic residues" evidence="8">
    <location>
        <begin position="1"/>
        <end position="11"/>
    </location>
</feature>
<evidence type="ECO:0000256" key="7">
    <source>
        <dbReference type="SAM" id="Coils"/>
    </source>
</evidence>
<feature type="coiled-coil region" evidence="7">
    <location>
        <begin position="185"/>
        <end position="212"/>
    </location>
</feature>
<name>A0A8J1U332_OWEFU</name>
<dbReference type="OrthoDB" id="6022300at2759"/>
<dbReference type="FunFam" id="1.20.5.170:FF:000007">
    <property type="entry name" value="hepatic leukemia factor isoform X2"/>
    <property type="match status" value="1"/>
</dbReference>
<dbReference type="GO" id="GO:0000981">
    <property type="term" value="F:DNA-binding transcription factor activity, RNA polymerase II-specific"/>
    <property type="evidence" value="ECO:0007669"/>
    <property type="project" value="TreeGrafter"/>
</dbReference>
<dbReference type="Proteomes" id="UP000749559">
    <property type="component" value="Unassembled WGS sequence"/>
</dbReference>
<protein>
    <submittedName>
        <fullName evidence="9">Uncharacterized protein</fullName>
    </submittedName>
</protein>
<dbReference type="InterPro" id="IPR040223">
    <property type="entry name" value="PAR_bZIP"/>
</dbReference>
<comment type="caution">
    <text evidence="9">The sequence shown here is derived from an EMBL/GenBank/DDBJ whole genome shotgun (WGS) entry which is preliminary data.</text>
</comment>
<gene>
    <name evidence="9" type="ORF">OFUS_LOCUS16774</name>
</gene>
<keyword evidence="3" id="KW-0805">Transcription regulation</keyword>
<organism evidence="9 10">
    <name type="scientific">Owenia fusiformis</name>
    <name type="common">Polychaete worm</name>
    <dbReference type="NCBI Taxonomy" id="6347"/>
    <lineage>
        <taxon>Eukaryota</taxon>
        <taxon>Metazoa</taxon>
        <taxon>Spiralia</taxon>
        <taxon>Lophotrochozoa</taxon>
        <taxon>Annelida</taxon>
        <taxon>Polychaeta</taxon>
        <taxon>Sedentaria</taxon>
        <taxon>Canalipalpata</taxon>
        <taxon>Sabellida</taxon>
        <taxon>Oweniida</taxon>
        <taxon>Oweniidae</taxon>
        <taxon>Owenia</taxon>
    </lineage>
</organism>
<dbReference type="SUPFAM" id="SSF57959">
    <property type="entry name" value="Leucine zipper domain"/>
    <property type="match status" value="1"/>
</dbReference>
<dbReference type="Pfam" id="PF07716">
    <property type="entry name" value="bZIP_2"/>
    <property type="match status" value="1"/>
</dbReference>
<dbReference type="PANTHER" id="PTHR11988">
    <property type="entry name" value="THYROTROPH EMBRYONIC FACTOR RELATED"/>
    <property type="match status" value="1"/>
</dbReference>
<sequence length="361" mass="38792">MMDVERREVKAEPLSPPQTDEESSANQPSPHSAPSEHSIINGHISDESDAPLDFSLKRKSSTEDTDSEHDIKSKIKVEPSEDKYAKIGQPQLASPGSIPGTVNGHSFGTGGVVFPGMSPGSAHANVDDDGQEGMNNNQRPFKVYPKTEGVSLPIGYYGIPGLSMPGGEQTNGTAQSMTAMSEELFNQYRQQILQAQESLKHLTDKKSRLKIDPTSILANSTSLASMAAAAAAVNGTSSGTTSTSPPSLLLTTSGASSSASSTPSSSPAPSVPSLPMMRATPQKSNRKRPNVLPDNQKDAAYWERRRKNNDAAKRSRDARRAKEDEIAIRAAFLEQENLKLRVEVAALKNETAKLRCMLYNS</sequence>
<feature type="region of interest" description="Disordered" evidence="8">
    <location>
        <begin position="1"/>
        <end position="96"/>
    </location>
</feature>
<dbReference type="AlphaFoldDB" id="A0A8J1U332"/>
<evidence type="ECO:0000256" key="5">
    <source>
        <dbReference type="ARBA" id="ARBA00023163"/>
    </source>
</evidence>
<evidence type="ECO:0000256" key="3">
    <source>
        <dbReference type="ARBA" id="ARBA00023015"/>
    </source>
</evidence>
<dbReference type="InterPro" id="IPR004827">
    <property type="entry name" value="bZIP"/>
</dbReference>
<evidence type="ECO:0000256" key="4">
    <source>
        <dbReference type="ARBA" id="ARBA00023125"/>
    </source>
</evidence>
<dbReference type="SMART" id="SM00338">
    <property type="entry name" value="BRLZ"/>
    <property type="match status" value="1"/>
</dbReference>
<keyword evidence="7" id="KW-0175">Coiled coil</keyword>
<keyword evidence="10" id="KW-1185">Reference proteome</keyword>
<evidence type="ECO:0000256" key="6">
    <source>
        <dbReference type="ARBA" id="ARBA00023242"/>
    </source>
</evidence>
<keyword evidence="4" id="KW-0238">DNA-binding</keyword>
<accession>A0A8J1U332</accession>
<feature type="compositionally biased region" description="Basic and acidic residues" evidence="8">
    <location>
        <begin position="295"/>
        <end position="321"/>
    </location>
</feature>
<dbReference type="InterPro" id="IPR046347">
    <property type="entry name" value="bZIP_sf"/>
</dbReference>
<dbReference type="PANTHER" id="PTHR11988:SF56">
    <property type="entry name" value="TRANSCRIPTION FACTOR CES-2"/>
    <property type="match status" value="1"/>
</dbReference>
<evidence type="ECO:0000256" key="1">
    <source>
        <dbReference type="ARBA" id="ARBA00004123"/>
    </source>
</evidence>
<dbReference type="CDD" id="cd14695">
    <property type="entry name" value="bZIP_HLF"/>
    <property type="match status" value="1"/>
</dbReference>
<comment type="similarity">
    <text evidence="2">Belongs to the bZIP family. PAR subfamily.</text>
</comment>
<evidence type="ECO:0000256" key="8">
    <source>
        <dbReference type="SAM" id="MobiDB-lite"/>
    </source>
</evidence>
<evidence type="ECO:0000313" key="10">
    <source>
        <dbReference type="Proteomes" id="UP000749559"/>
    </source>
</evidence>
<evidence type="ECO:0000256" key="2">
    <source>
        <dbReference type="ARBA" id="ARBA00009208"/>
    </source>
</evidence>
<evidence type="ECO:0000313" key="9">
    <source>
        <dbReference type="EMBL" id="CAH1791720.1"/>
    </source>
</evidence>
<dbReference type="GO" id="GO:0005634">
    <property type="term" value="C:nucleus"/>
    <property type="evidence" value="ECO:0007669"/>
    <property type="project" value="UniProtKB-SubCell"/>
</dbReference>
<dbReference type="EMBL" id="CAIIXF020000008">
    <property type="protein sequence ID" value="CAH1791720.1"/>
    <property type="molecule type" value="Genomic_DNA"/>
</dbReference>
<feature type="compositionally biased region" description="Low complexity" evidence="8">
    <location>
        <begin position="235"/>
        <end position="276"/>
    </location>
</feature>